<name>A0A074M678_9BACL</name>
<protein>
    <submittedName>
        <fullName evidence="1">Uncharacterized protein</fullName>
    </submittedName>
</protein>
<reference evidence="1 2" key="1">
    <citation type="journal article" date="2013" name="Int. J. Syst. Evol. Microbiol.">
        <title>Tumebacillus flagellatus sp. nov., an alpha-amylase/pullulanase-producing bacterium isolated from cassava wastewater.</title>
        <authorList>
            <person name="Wang Q."/>
            <person name="Xie N."/>
            <person name="Qin Y."/>
            <person name="Shen N."/>
            <person name="Zhu J."/>
            <person name="Mi H."/>
            <person name="Huang R."/>
        </authorList>
    </citation>
    <scope>NUCLEOTIDE SEQUENCE [LARGE SCALE GENOMIC DNA]</scope>
    <source>
        <strain evidence="1 2">GST4</strain>
    </source>
</reference>
<dbReference type="STRING" id="1157490.EL26_20765"/>
<keyword evidence="2" id="KW-1185">Reference proteome</keyword>
<dbReference type="Proteomes" id="UP000027931">
    <property type="component" value="Unassembled WGS sequence"/>
</dbReference>
<proteinExistence type="predicted"/>
<organism evidence="1 2">
    <name type="scientific">Tumebacillus flagellatus</name>
    <dbReference type="NCBI Taxonomy" id="1157490"/>
    <lineage>
        <taxon>Bacteria</taxon>
        <taxon>Bacillati</taxon>
        <taxon>Bacillota</taxon>
        <taxon>Bacilli</taxon>
        <taxon>Bacillales</taxon>
        <taxon>Alicyclobacillaceae</taxon>
        <taxon>Tumebacillus</taxon>
    </lineage>
</organism>
<accession>A0A074M678</accession>
<gene>
    <name evidence="1" type="ORF">EL26_20765</name>
</gene>
<evidence type="ECO:0000313" key="2">
    <source>
        <dbReference type="Proteomes" id="UP000027931"/>
    </source>
</evidence>
<comment type="caution">
    <text evidence="1">The sequence shown here is derived from an EMBL/GenBank/DDBJ whole genome shotgun (WGS) entry which is preliminary data.</text>
</comment>
<dbReference type="EMBL" id="JMIR01000037">
    <property type="protein sequence ID" value="KEO81507.1"/>
    <property type="molecule type" value="Genomic_DNA"/>
</dbReference>
<sequence length="81" mass="8994">MSAMTKDTKYLITAPDEGGARRIAKAKKLAPYEWLYIPLDPATRKCVLAGKTGFPRNHLIGSFTPEEIKVLTRQVPEALHA</sequence>
<evidence type="ECO:0000313" key="1">
    <source>
        <dbReference type="EMBL" id="KEO81507.1"/>
    </source>
</evidence>
<dbReference type="AlphaFoldDB" id="A0A074M678"/>